<reference evidence="1 2" key="1">
    <citation type="submission" date="2013-01" db="EMBL/GenBank/DDBJ databases">
        <title>The Genome Sequence of Clostridium bolteae 90B8.</title>
        <authorList>
            <consortium name="The Broad Institute Genome Sequencing Platform"/>
            <person name="Earl A."/>
            <person name="Ward D."/>
            <person name="Feldgarden M."/>
            <person name="Gevers D."/>
            <person name="Courvalin P."/>
            <person name="Lambert T."/>
            <person name="Walker B."/>
            <person name="Young S.K."/>
            <person name="Zeng Q."/>
            <person name="Gargeya S."/>
            <person name="Fitzgerald M."/>
            <person name="Haas B."/>
            <person name="Abouelleil A."/>
            <person name="Alvarado L."/>
            <person name="Arachchi H.M."/>
            <person name="Berlin A.M."/>
            <person name="Chapman S.B."/>
            <person name="Dewar J."/>
            <person name="Goldberg J."/>
            <person name="Griggs A."/>
            <person name="Gujja S."/>
            <person name="Hansen M."/>
            <person name="Howarth C."/>
            <person name="Imamovic A."/>
            <person name="Larimer J."/>
            <person name="McCowan C."/>
            <person name="Murphy C."/>
            <person name="Neiman D."/>
            <person name="Pearson M."/>
            <person name="Priest M."/>
            <person name="Roberts A."/>
            <person name="Saif S."/>
            <person name="Shea T."/>
            <person name="Sisk P."/>
            <person name="Sykes S."/>
            <person name="Wortman J."/>
            <person name="Nusbaum C."/>
            <person name="Birren B."/>
        </authorList>
    </citation>
    <scope>NUCLEOTIDE SEQUENCE [LARGE SCALE GENOMIC DNA]</scope>
    <source>
        <strain evidence="1 2">90B8</strain>
    </source>
</reference>
<protein>
    <submittedName>
        <fullName evidence="1">Uncharacterized protein</fullName>
    </submittedName>
</protein>
<dbReference type="PATRIC" id="fig|997897.5.peg.2854"/>
<evidence type="ECO:0000313" key="2">
    <source>
        <dbReference type="Proteomes" id="UP000013041"/>
    </source>
</evidence>
<name>R0AZA9_9FIRM</name>
<sequence>MPIYVKIPREIIYDKNLGDKRVIIFSYLCARRALDDTVAFSITELCHWSKLKPNYRDGKINQKYYEVLLHLSHYRYFVECPDFESCLHESTNSVKYQQVKLNIEKFDIPDNFGIIYFDELQRILDFKGELKDSGIDFVRMSSAYILLLLSYLRVNMNRNPNKPLCCFRHYQKIAEDTGLSERYIGRIVEILDAMNIIKFHKMKRARFKDTNNDVKFNTTPKIFVDYRHYIKDTNGVSIIDTKYDYNTEISKQIEHMKKENITFSN</sequence>
<proteinExistence type="predicted"/>
<comment type="caution">
    <text evidence="1">The sequence shown here is derived from an EMBL/GenBank/DDBJ whole genome shotgun (WGS) entry which is preliminary data.</text>
</comment>
<evidence type="ECO:0000313" key="1">
    <source>
        <dbReference type="EMBL" id="ENZ38114.1"/>
    </source>
</evidence>
<accession>R0AZA9</accession>
<organism evidence="1 2">
    <name type="scientific">Enterocloster bolteae 90B8</name>
    <dbReference type="NCBI Taxonomy" id="997897"/>
    <lineage>
        <taxon>Bacteria</taxon>
        <taxon>Bacillati</taxon>
        <taxon>Bacillota</taxon>
        <taxon>Clostridia</taxon>
        <taxon>Lachnospirales</taxon>
        <taxon>Lachnospiraceae</taxon>
        <taxon>Enterocloster</taxon>
    </lineage>
</organism>
<gene>
    <name evidence="1" type="ORF">HMPREF1097_02696</name>
</gene>
<dbReference type="EMBL" id="AGYG01000019">
    <property type="protein sequence ID" value="ENZ38114.1"/>
    <property type="molecule type" value="Genomic_DNA"/>
</dbReference>
<dbReference type="Proteomes" id="UP000013041">
    <property type="component" value="Unassembled WGS sequence"/>
</dbReference>
<dbReference type="AlphaFoldDB" id="R0AZA9"/>
<dbReference type="HOGENOM" id="CLU_1145628_0_0_9"/>
<dbReference type="RefSeq" id="WP_002572406.1">
    <property type="nucleotide sequence ID" value="NZ_KB851154.1"/>
</dbReference>